<evidence type="ECO:0000313" key="1">
    <source>
        <dbReference type="EMBL" id="DAE09698.1"/>
    </source>
</evidence>
<dbReference type="EMBL" id="BK015491">
    <property type="protein sequence ID" value="DAE09698.1"/>
    <property type="molecule type" value="Genomic_DNA"/>
</dbReference>
<accession>A0A8S5PS36</accession>
<proteinExistence type="predicted"/>
<organism evidence="1">
    <name type="scientific">Myoviridae sp. ctjhW4</name>
    <dbReference type="NCBI Taxonomy" id="2825162"/>
    <lineage>
        <taxon>Viruses</taxon>
        <taxon>Duplodnaviria</taxon>
        <taxon>Heunggongvirae</taxon>
        <taxon>Uroviricota</taxon>
        <taxon>Caudoviricetes</taxon>
    </lineage>
</organism>
<protein>
    <submittedName>
        <fullName evidence="1">Uncharacterized protein</fullName>
    </submittedName>
</protein>
<name>A0A8S5PS36_9CAUD</name>
<reference evidence="1" key="1">
    <citation type="journal article" date="2021" name="Proc. Natl. Acad. Sci. U.S.A.">
        <title>A Catalog of Tens of Thousands of Viruses from Human Metagenomes Reveals Hidden Associations with Chronic Diseases.</title>
        <authorList>
            <person name="Tisza M.J."/>
            <person name="Buck C.B."/>
        </authorList>
    </citation>
    <scope>NUCLEOTIDE SEQUENCE</scope>
    <source>
        <strain evidence="1">CtjhW4</strain>
    </source>
</reference>
<sequence>MASLTVPYNFIQPFSESLLHEIMNLEISGMV</sequence>